<organism evidence="1 2">
    <name type="scientific">Caerostris darwini</name>
    <dbReference type="NCBI Taxonomy" id="1538125"/>
    <lineage>
        <taxon>Eukaryota</taxon>
        <taxon>Metazoa</taxon>
        <taxon>Ecdysozoa</taxon>
        <taxon>Arthropoda</taxon>
        <taxon>Chelicerata</taxon>
        <taxon>Arachnida</taxon>
        <taxon>Araneae</taxon>
        <taxon>Araneomorphae</taxon>
        <taxon>Entelegynae</taxon>
        <taxon>Araneoidea</taxon>
        <taxon>Araneidae</taxon>
        <taxon>Caerostris</taxon>
    </lineage>
</organism>
<evidence type="ECO:0000313" key="1">
    <source>
        <dbReference type="EMBL" id="GIY29691.1"/>
    </source>
</evidence>
<reference evidence="1 2" key="1">
    <citation type="submission" date="2021-06" db="EMBL/GenBank/DDBJ databases">
        <title>Caerostris darwini draft genome.</title>
        <authorList>
            <person name="Kono N."/>
            <person name="Arakawa K."/>
        </authorList>
    </citation>
    <scope>NUCLEOTIDE SEQUENCE [LARGE SCALE GENOMIC DNA]</scope>
</reference>
<feature type="non-terminal residue" evidence="1">
    <location>
        <position position="1"/>
    </location>
</feature>
<accession>A0AAV4S984</accession>
<sequence>SISCLQYVKSGCHVQAQAANFLKTLAYVSFALAPGTPPSSPCIATE</sequence>
<dbReference type="EMBL" id="BPLQ01007365">
    <property type="protein sequence ID" value="GIY29691.1"/>
    <property type="molecule type" value="Genomic_DNA"/>
</dbReference>
<protein>
    <submittedName>
        <fullName evidence="1">Uncharacterized protein</fullName>
    </submittedName>
</protein>
<proteinExistence type="predicted"/>
<dbReference type="AlphaFoldDB" id="A0AAV4S984"/>
<dbReference type="Proteomes" id="UP001054837">
    <property type="component" value="Unassembled WGS sequence"/>
</dbReference>
<comment type="caution">
    <text evidence="1">The sequence shown here is derived from an EMBL/GenBank/DDBJ whole genome shotgun (WGS) entry which is preliminary data.</text>
</comment>
<name>A0AAV4S984_9ARAC</name>
<keyword evidence="2" id="KW-1185">Reference proteome</keyword>
<evidence type="ECO:0000313" key="2">
    <source>
        <dbReference type="Proteomes" id="UP001054837"/>
    </source>
</evidence>
<gene>
    <name evidence="1" type="ORF">CDAR_385751</name>
</gene>